<feature type="transmembrane region" description="Helical" evidence="1">
    <location>
        <begin position="273"/>
        <end position="293"/>
    </location>
</feature>
<keyword evidence="1" id="KW-1133">Transmembrane helix</keyword>
<organism evidence="2">
    <name type="scientific">Aplanochytrium stocchinoi</name>
    <dbReference type="NCBI Taxonomy" id="215587"/>
    <lineage>
        <taxon>Eukaryota</taxon>
        <taxon>Sar</taxon>
        <taxon>Stramenopiles</taxon>
        <taxon>Bigyra</taxon>
        <taxon>Labyrinthulomycetes</taxon>
        <taxon>Thraustochytrida</taxon>
        <taxon>Thraustochytriidae</taxon>
        <taxon>Aplanochytrium</taxon>
    </lineage>
</organism>
<gene>
    <name evidence="2" type="ORF">ASTO00021_LOCUS14058</name>
</gene>
<feature type="transmembrane region" description="Helical" evidence="1">
    <location>
        <begin position="299"/>
        <end position="318"/>
    </location>
</feature>
<feature type="transmembrane region" description="Helical" evidence="1">
    <location>
        <begin position="97"/>
        <end position="113"/>
    </location>
</feature>
<protein>
    <submittedName>
        <fullName evidence="2">Uncharacterized protein</fullName>
    </submittedName>
</protein>
<keyword evidence="1" id="KW-0472">Membrane</keyword>
<feature type="transmembrane region" description="Helical" evidence="1">
    <location>
        <begin position="176"/>
        <end position="195"/>
    </location>
</feature>
<evidence type="ECO:0000313" key="2">
    <source>
        <dbReference type="EMBL" id="CAE0444002.1"/>
    </source>
</evidence>
<feature type="transmembrane region" description="Helical" evidence="1">
    <location>
        <begin position="65"/>
        <end position="85"/>
    </location>
</feature>
<dbReference type="AlphaFoldDB" id="A0A7S3V0V2"/>
<feature type="transmembrane region" description="Helical" evidence="1">
    <location>
        <begin position="201"/>
        <end position="227"/>
    </location>
</feature>
<feature type="transmembrane region" description="Helical" evidence="1">
    <location>
        <begin position="125"/>
        <end position="144"/>
    </location>
</feature>
<accession>A0A7S3V0V2</accession>
<sequence length="379" mass="43592">MQNCLEFWPAPKCGWNGRCVALVNETREYCECDEGWFQTLEMNFFVEETSLSSSLCMYNEKAVKGLYLTIMIVYILNLFLSLGLVKNRNQLFRRRHFILFSCVTVSACIYRILDAAALLGVDFTFSFLISISLSFNMLAAYQYAVNTLQYSFDKAIKVGPYKSSYLLQRLEKVKTFLFYIFFVSCIQCNCFWISTFTSNKISLILVRTLNGGLALLFVILLIIFYFVETEVINDLKGVSSLPGSRNAGEQEQNDIVLFALVTIPKIKRLRRDLVITLTINFLIVLFIVLSNYWFLLYVIILPIFLLNAGFGNFAVILFKYTRPSIKRKVNEDIKRLSRYNAVSEDSKVVYIPRPVLGFQSSTKYSSTEFDVSTYGETPL</sequence>
<name>A0A7S3V0V2_9STRA</name>
<proteinExistence type="predicted"/>
<evidence type="ECO:0000256" key="1">
    <source>
        <dbReference type="SAM" id="Phobius"/>
    </source>
</evidence>
<keyword evidence="1" id="KW-0812">Transmembrane</keyword>
<dbReference type="EMBL" id="HBIN01018430">
    <property type="protein sequence ID" value="CAE0444002.1"/>
    <property type="molecule type" value="Transcribed_RNA"/>
</dbReference>
<reference evidence="2" key="1">
    <citation type="submission" date="2021-01" db="EMBL/GenBank/DDBJ databases">
        <authorList>
            <person name="Corre E."/>
            <person name="Pelletier E."/>
            <person name="Niang G."/>
            <person name="Scheremetjew M."/>
            <person name="Finn R."/>
            <person name="Kale V."/>
            <person name="Holt S."/>
            <person name="Cochrane G."/>
            <person name="Meng A."/>
            <person name="Brown T."/>
            <person name="Cohen L."/>
        </authorList>
    </citation>
    <scope>NUCLEOTIDE SEQUENCE</scope>
    <source>
        <strain evidence="2">GSBS06</strain>
    </source>
</reference>